<dbReference type="SUPFAM" id="SSF52283">
    <property type="entry name" value="Formate/glycerate dehydrogenase catalytic domain-like"/>
    <property type="match status" value="1"/>
</dbReference>
<dbReference type="PANTHER" id="PTHR42789:SF1">
    <property type="entry name" value="D-ISOMER SPECIFIC 2-HYDROXYACID DEHYDROGENASE FAMILY PROTEIN (AFU_ORTHOLOGUE AFUA_6G10090)"/>
    <property type="match status" value="1"/>
</dbReference>
<evidence type="ECO:0000313" key="7">
    <source>
        <dbReference type="EMBL" id="MFD2262178.1"/>
    </source>
</evidence>
<dbReference type="InterPro" id="IPR029753">
    <property type="entry name" value="D-isomer_DH_CS"/>
</dbReference>
<keyword evidence="2 4" id="KW-0560">Oxidoreductase</keyword>
<proteinExistence type="inferred from homology"/>
<keyword evidence="8" id="KW-1185">Reference proteome</keyword>
<evidence type="ECO:0000259" key="6">
    <source>
        <dbReference type="Pfam" id="PF02826"/>
    </source>
</evidence>
<comment type="similarity">
    <text evidence="1 4">Belongs to the D-isomer specific 2-hydroxyacid dehydrogenase family.</text>
</comment>
<comment type="caution">
    <text evidence="7">The sequence shown here is derived from an EMBL/GenBank/DDBJ whole genome shotgun (WGS) entry which is preliminary data.</text>
</comment>
<keyword evidence="3" id="KW-0520">NAD</keyword>
<feature type="domain" description="D-isomer specific 2-hydroxyacid dehydrogenase catalytic" evidence="5">
    <location>
        <begin position="35"/>
        <end position="314"/>
    </location>
</feature>
<accession>A0ABW5DM16</accession>
<dbReference type="PROSITE" id="PS00671">
    <property type="entry name" value="D_2_HYDROXYACID_DH_3"/>
    <property type="match status" value="1"/>
</dbReference>
<dbReference type="InterPro" id="IPR050857">
    <property type="entry name" value="D-2-hydroxyacid_DH"/>
</dbReference>
<dbReference type="InterPro" id="IPR006140">
    <property type="entry name" value="D-isomer_DH_NAD-bd"/>
</dbReference>
<dbReference type="Gene3D" id="3.40.50.720">
    <property type="entry name" value="NAD(P)-binding Rossmann-like Domain"/>
    <property type="match status" value="2"/>
</dbReference>
<evidence type="ECO:0000256" key="3">
    <source>
        <dbReference type="ARBA" id="ARBA00023027"/>
    </source>
</evidence>
<feature type="domain" description="D-isomer specific 2-hydroxyacid dehydrogenase NAD-binding" evidence="6">
    <location>
        <begin position="115"/>
        <end position="282"/>
    </location>
</feature>
<dbReference type="EMBL" id="JBHUIP010000003">
    <property type="protein sequence ID" value="MFD2262178.1"/>
    <property type="molecule type" value="Genomic_DNA"/>
</dbReference>
<dbReference type="InterPro" id="IPR006139">
    <property type="entry name" value="D-isomer_2_OHA_DH_cat_dom"/>
</dbReference>
<dbReference type="PANTHER" id="PTHR42789">
    <property type="entry name" value="D-ISOMER SPECIFIC 2-HYDROXYACID DEHYDROGENASE FAMILY PROTEIN (AFU_ORTHOLOGUE AFUA_6G10090)"/>
    <property type="match status" value="1"/>
</dbReference>
<reference evidence="8" key="1">
    <citation type="journal article" date="2019" name="Int. J. Syst. Evol. Microbiol.">
        <title>The Global Catalogue of Microorganisms (GCM) 10K type strain sequencing project: providing services to taxonomists for standard genome sequencing and annotation.</title>
        <authorList>
            <consortium name="The Broad Institute Genomics Platform"/>
            <consortium name="The Broad Institute Genome Sequencing Center for Infectious Disease"/>
            <person name="Wu L."/>
            <person name="Ma J."/>
        </authorList>
    </citation>
    <scope>NUCLEOTIDE SEQUENCE [LARGE SCALE GENOMIC DNA]</scope>
    <source>
        <strain evidence="8">CGMCC 1.19062</strain>
    </source>
</reference>
<evidence type="ECO:0000259" key="5">
    <source>
        <dbReference type="Pfam" id="PF00389"/>
    </source>
</evidence>
<protein>
    <submittedName>
        <fullName evidence="7">NAD(P)-dependent oxidoreductase</fullName>
    </submittedName>
</protein>
<gene>
    <name evidence="7" type="ORF">ACFSM5_04710</name>
</gene>
<dbReference type="Proteomes" id="UP001597295">
    <property type="component" value="Unassembled WGS sequence"/>
</dbReference>
<evidence type="ECO:0000256" key="1">
    <source>
        <dbReference type="ARBA" id="ARBA00005854"/>
    </source>
</evidence>
<evidence type="ECO:0000256" key="4">
    <source>
        <dbReference type="RuleBase" id="RU003719"/>
    </source>
</evidence>
<dbReference type="SUPFAM" id="SSF51735">
    <property type="entry name" value="NAD(P)-binding Rossmann-fold domains"/>
    <property type="match status" value="1"/>
</dbReference>
<evidence type="ECO:0000313" key="8">
    <source>
        <dbReference type="Proteomes" id="UP001597295"/>
    </source>
</evidence>
<sequence>MADIFLTHTPDARATYYGERALAGLRALGSVRLNEADHPLSTAELLEASQGCRIIVSDRATFGEAALFDRHPTLQAFLRCAVDIRTIDVEAASRNGILVTRATPGFGVAVAELILGLMIDLARGISDNVLAYRSGQSQTIRIGRQLRGATLGIVGYGTIGRLLGEMAQALGMELLIHDPYLEPGASVGFQDLLAASDMVVCLAPATAETANMFGAAAFAAMKPSAYFINAARGDLVDEQALIDALDRKLIAGAAMDVGRALDQMPSPLLAGRADVIATPHIGGLTREATEHQAMDTVGQVGALLSGSLPLHAVNTESAFRIRRLLP</sequence>
<dbReference type="Pfam" id="PF02826">
    <property type="entry name" value="2-Hacid_dh_C"/>
    <property type="match status" value="1"/>
</dbReference>
<dbReference type="RefSeq" id="WP_379875094.1">
    <property type="nucleotide sequence ID" value="NZ_JBHUIP010000003.1"/>
</dbReference>
<evidence type="ECO:0000256" key="2">
    <source>
        <dbReference type="ARBA" id="ARBA00023002"/>
    </source>
</evidence>
<dbReference type="Pfam" id="PF00389">
    <property type="entry name" value="2-Hacid_dh"/>
    <property type="match status" value="1"/>
</dbReference>
<dbReference type="InterPro" id="IPR036291">
    <property type="entry name" value="NAD(P)-bd_dom_sf"/>
</dbReference>
<name>A0ABW5DM16_9PROT</name>
<organism evidence="7 8">
    <name type="scientific">Lacibacterium aquatile</name>
    <dbReference type="NCBI Taxonomy" id="1168082"/>
    <lineage>
        <taxon>Bacteria</taxon>
        <taxon>Pseudomonadati</taxon>
        <taxon>Pseudomonadota</taxon>
        <taxon>Alphaproteobacteria</taxon>
        <taxon>Rhodospirillales</taxon>
        <taxon>Rhodospirillaceae</taxon>
    </lineage>
</organism>